<feature type="repeat" description="TPR" evidence="3">
    <location>
        <begin position="36"/>
        <end position="69"/>
    </location>
</feature>
<feature type="repeat" description="TPR" evidence="3">
    <location>
        <begin position="927"/>
        <end position="960"/>
    </location>
</feature>
<dbReference type="Pfam" id="PF13181">
    <property type="entry name" value="TPR_8"/>
    <property type="match status" value="1"/>
</dbReference>
<dbReference type="Pfam" id="PF18833">
    <property type="entry name" value="TPR_22"/>
    <property type="match status" value="1"/>
</dbReference>
<dbReference type="eggNOG" id="KOG1127">
    <property type="taxonomic scope" value="Eukaryota"/>
</dbReference>
<dbReference type="STRING" id="1408657.A0A0W4ZDW1"/>
<dbReference type="GO" id="GO:0006401">
    <property type="term" value="P:RNA catabolic process"/>
    <property type="evidence" value="ECO:0007669"/>
    <property type="project" value="InterPro"/>
</dbReference>
<evidence type="ECO:0000313" key="5">
    <source>
        <dbReference type="Proteomes" id="UP000053447"/>
    </source>
</evidence>
<comment type="caution">
    <text evidence="4">The sequence shown here is derived from an EMBL/GenBank/DDBJ whole genome shotgun (WGS) entry which is preliminary data.</text>
</comment>
<evidence type="ECO:0000256" key="2">
    <source>
        <dbReference type="ARBA" id="ARBA00022803"/>
    </source>
</evidence>
<accession>A0A0W4ZDW1</accession>
<dbReference type="GeneID" id="28941968"/>
<dbReference type="PROSITE" id="PS50005">
    <property type="entry name" value="TPR"/>
    <property type="match status" value="3"/>
</dbReference>
<dbReference type="InterPro" id="IPR040962">
    <property type="entry name" value="TPR_22"/>
</dbReference>
<dbReference type="RefSeq" id="XP_018228062.1">
    <property type="nucleotide sequence ID" value="XM_018375713.1"/>
</dbReference>
<keyword evidence="2 3" id="KW-0802">TPR repeat</keyword>
<sequence>MAKSALKASKEFITSKDYKNAISQAQKVLDFDPLNYNAYVFLGISYFNLLEYEESEKAYKKALEIDNETYLAWKERIIIIDEKDKCFDTIEKLLKYVEEQGSHSQILNTLELCLPSGMFYIYLEGLIPNASVTYVKMINILEHLEKEKMNKAIAKQRGRLGFTLEEITKSVKKAVFMDSTLEKIYEETINWADDEELRRETEIKLLNHYYEHLKVIDSDEKPLKREKVLKLAHDMVIVKNPNVLPWIIFFEWKDFQKIDELDIGVIQDFISLFSEHPMSLCLRGVLYLYSKYLESSKNDPNNKRSDNIINNLLESISDQLPDDHLDAFIDAAEKLPNSPFCHRFLASSYLSIKEYGNVSIVSKAGLNALSKLSEETGLLLPFTRQDLIFYLAVSYVYYKSPKFHDEALKLFDEVLELSFNNVMALHGKAIILEEKKDFSSAVNLLLKAADLEPDNILILSEIAWCEINIKKYEDGLNKLNICIEKMGNNTVLSNHDKAEIFWKKGVALWEQDDESRKSESYSFFITSLRYDPNYSRSFVNLGIFYADVMNDENRSMKCFQKAFEIDAGEIDAAERLVIAYAKRKEWNLVETIAKIVISADRIHRRYCHDLSWPQRSLGIAEMNHKRYDKAIIHFQSALKIYSNDPHSWAGLGEAYAKSGKYIAALKALNRSKCLDENNWYVQYLMGDVQKLLGMYKDACESYYSILKSYPDEFVVILALSETYISWSSVWKEKGFYKRSEEYAIKCLKIIKESNNNCSNNKYSYSLWTILGKACFLLSSFFVTDLESLISILNTLYNEYNFVNDKLVPIIDNLPLDQKDLFNDKNLSLLLWTFLFMKRAVRVSVENKVAHSMSWYSLGQILFSIHIQNANLDNSWIKSSIYCLKRAIKMYPKNATFWRALGVVTSVLNPKFSQHALIKSLKLDEQNPIAWGDLATLYMINGDFDLAYEAFTKSQIADPDYWVPRTGLGFISTIMNDIAEAKEQFEISFINSSQNIPIVNYMYVTSSYDYFKKKSLSELIGNLTTYIFAIEKYFEQRPTDCNALILMSLLLEISHNWTRSIVFSSKACTILEKEYEENENPGIVIQFLHAKSCLSRALLADKQYEMALENAQAVLDLTEGSERSTNRLSCHLVAGISLFYLNRLVDALEMFQSCLVETNEHPDVIVLLCKILWAMGGEEERDIAQQQLLECISKYPNHLPSLLLLGSISLLNQDFKLEIEVSKYLNTFDWNEKKKYDSEYSLEKYLELKAYIKGDDPKYVYLSALNVYPSSPIIWTRLASIDNDPDVCSMALKIALRNPCSPETLSLAYSQMSSIFDTLKALHLAPWIAKYWKTLERYIL</sequence>
<dbReference type="PANTHER" id="PTHR15704">
    <property type="entry name" value="SUPERKILLER 3 PROTEIN-RELATED"/>
    <property type="match status" value="1"/>
</dbReference>
<evidence type="ECO:0000256" key="1">
    <source>
        <dbReference type="ARBA" id="ARBA00022737"/>
    </source>
</evidence>
<dbReference type="PANTHER" id="PTHR15704:SF7">
    <property type="entry name" value="SUPERKILLER COMPLEX PROTEIN 3"/>
    <property type="match status" value="1"/>
</dbReference>
<reference evidence="5" key="1">
    <citation type="journal article" date="2016" name="Nat. Commun.">
        <title>Genome analysis of three Pneumocystis species reveals adaptation mechanisms to life exclusively in mammalian hosts.</title>
        <authorList>
            <person name="Ma L."/>
            <person name="Chen Z."/>
            <person name="Huang D.W."/>
            <person name="Kutty G."/>
            <person name="Ishihara M."/>
            <person name="Wang H."/>
            <person name="Abouelleil A."/>
            <person name="Bishop L."/>
            <person name="Davey E."/>
            <person name="Deng R."/>
            <person name="Deng X."/>
            <person name="Fan L."/>
            <person name="Fantoni G."/>
            <person name="Fitzgerald M."/>
            <person name="Gogineni E."/>
            <person name="Goldberg J.M."/>
            <person name="Handley G."/>
            <person name="Hu X."/>
            <person name="Huber C."/>
            <person name="Jiao X."/>
            <person name="Jones K."/>
            <person name="Levin J.Z."/>
            <person name="Liu Y."/>
            <person name="Macdonald P."/>
            <person name="Melnikov A."/>
            <person name="Raley C."/>
            <person name="Sassi M."/>
            <person name="Sherman B.T."/>
            <person name="Song X."/>
            <person name="Sykes S."/>
            <person name="Tran B."/>
            <person name="Walsh L."/>
            <person name="Xia Y."/>
            <person name="Yang J."/>
            <person name="Young S."/>
            <person name="Zeng Q."/>
            <person name="Zheng X."/>
            <person name="Stephens R."/>
            <person name="Nusbaum C."/>
            <person name="Birren B.W."/>
            <person name="Azadi P."/>
            <person name="Lempicki R.A."/>
            <person name="Cuomo C.A."/>
            <person name="Kovacs J.A."/>
        </authorList>
    </citation>
    <scope>NUCLEOTIDE SEQUENCE [LARGE SCALE GENOMIC DNA]</scope>
    <source>
        <strain evidence="5">RU7</strain>
    </source>
</reference>
<dbReference type="GO" id="GO:0055087">
    <property type="term" value="C:Ski complex"/>
    <property type="evidence" value="ECO:0007669"/>
    <property type="project" value="InterPro"/>
</dbReference>
<dbReference type="OrthoDB" id="421075at2759"/>
<dbReference type="InterPro" id="IPR019734">
    <property type="entry name" value="TPR_rpt"/>
</dbReference>
<proteinExistence type="predicted"/>
<dbReference type="InterPro" id="IPR039226">
    <property type="entry name" value="Ski3/TTC37"/>
</dbReference>
<evidence type="ECO:0000256" key="3">
    <source>
        <dbReference type="PROSITE-ProRule" id="PRU00339"/>
    </source>
</evidence>
<dbReference type="VEuPathDB" id="FungiDB:T551_03450"/>
<name>A0A0W4ZDW1_PNEJ7</name>
<evidence type="ECO:0000313" key="4">
    <source>
        <dbReference type="EMBL" id="KTW26533.1"/>
    </source>
</evidence>
<gene>
    <name evidence="4" type="ORF">T551_03450</name>
</gene>
<dbReference type="InterPro" id="IPR011990">
    <property type="entry name" value="TPR-like_helical_dom_sf"/>
</dbReference>
<dbReference type="Proteomes" id="UP000053447">
    <property type="component" value="Unassembled WGS sequence"/>
</dbReference>
<dbReference type="Pfam" id="PF13174">
    <property type="entry name" value="TPR_6"/>
    <property type="match status" value="1"/>
</dbReference>
<dbReference type="EMBL" id="LFWA01000017">
    <property type="protein sequence ID" value="KTW26533.1"/>
    <property type="molecule type" value="Genomic_DNA"/>
</dbReference>
<protein>
    <recommendedName>
        <fullName evidence="6">Superkiller protein 3</fullName>
    </recommendedName>
</protein>
<keyword evidence="1" id="KW-0677">Repeat</keyword>
<organism evidence="4 5">
    <name type="scientific">Pneumocystis jirovecii (strain RU7)</name>
    <name type="common">Human pneumocystis pneumonia agent</name>
    <dbReference type="NCBI Taxonomy" id="1408657"/>
    <lineage>
        <taxon>Eukaryota</taxon>
        <taxon>Fungi</taxon>
        <taxon>Dikarya</taxon>
        <taxon>Ascomycota</taxon>
        <taxon>Taphrinomycotina</taxon>
        <taxon>Pneumocystomycetes</taxon>
        <taxon>Pneumocystaceae</taxon>
        <taxon>Pneumocystis</taxon>
    </lineage>
</organism>
<keyword evidence="5" id="KW-1185">Reference proteome</keyword>
<dbReference type="SUPFAM" id="SSF48452">
    <property type="entry name" value="TPR-like"/>
    <property type="match status" value="3"/>
</dbReference>
<dbReference type="SMART" id="SM00028">
    <property type="entry name" value="TPR"/>
    <property type="match status" value="10"/>
</dbReference>
<evidence type="ECO:0008006" key="6">
    <source>
        <dbReference type="Google" id="ProtNLM"/>
    </source>
</evidence>
<dbReference type="Gene3D" id="1.25.40.10">
    <property type="entry name" value="Tetratricopeptide repeat domain"/>
    <property type="match status" value="6"/>
</dbReference>
<feature type="repeat" description="TPR" evidence="3">
    <location>
        <begin position="645"/>
        <end position="678"/>
    </location>
</feature>